<dbReference type="GO" id="GO:0005886">
    <property type="term" value="C:plasma membrane"/>
    <property type="evidence" value="ECO:0007669"/>
    <property type="project" value="TreeGrafter"/>
</dbReference>
<evidence type="ECO:0000256" key="11">
    <source>
        <dbReference type="ARBA" id="ARBA00038053"/>
    </source>
</evidence>
<keyword evidence="2" id="KW-0328">Glycosyltransferase</keyword>
<evidence type="ECO:0000256" key="13">
    <source>
        <dbReference type="ARBA" id="ARBA00041418"/>
    </source>
</evidence>
<evidence type="ECO:0000256" key="10">
    <source>
        <dbReference type="ARBA" id="ARBA00033270"/>
    </source>
</evidence>
<dbReference type="GO" id="GO:0032153">
    <property type="term" value="C:cell division site"/>
    <property type="evidence" value="ECO:0007669"/>
    <property type="project" value="TreeGrafter"/>
</dbReference>
<feature type="transmembrane region" description="Helical" evidence="16">
    <location>
        <begin position="147"/>
        <end position="163"/>
    </location>
</feature>
<feature type="transmembrane region" description="Helical" evidence="16">
    <location>
        <begin position="290"/>
        <end position="316"/>
    </location>
</feature>
<keyword evidence="6" id="KW-0573">Peptidoglycan synthesis</keyword>
<dbReference type="GO" id="GO:0009252">
    <property type="term" value="P:peptidoglycan biosynthetic process"/>
    <property type="evidence" value="ECO:0007669"/>
    <property type="project" value="UniProtKB-KW"/>
</dbReference>
<name>A0A9E2P297_9BACT</name>
<sequence>MKFSATFLKGKSILQGDLGIWTVFFLLCTISIIEVYSASSNMSYHSGAFWRPAVEHTGYFCMGFICTLVVHKIPCRYFKLIPLFMIPLSLLFLTLTLFTEKVNNASRWYGIGGFSFQPSEVAKWTLVVYIALILSNMQNEKGASKQAFGFIFWPGVLFCALIFPENFSTAAMTFLIMLIMMFIGRVPWKQLGKLLGFIALVGGTAFCFLKYTPKEQIESWSNLPGLHRLETWSNRLKEHSEETVDAKAYNIQENTQVAHARIAIASSNLLGKGPGNSVERDFLPQPFSDFIYAIIIEETGLLGGMAVMFLYFILLFRTSLIASRCERSFPAFLIMGLAIMMVIQAMINMAVAVGVFPVTGQPLPLVSKGGTSTVMNCVYIGMILSVSRSSKKRPEFDEAEVI</sequence>
<dbReference type="EMBL" id="JAHLFU010000253">
    <property type="protein sequence ID" value="MBU3854583.1"/>
    <property type="molecule type" value="Genomic_DNA"/>
</dbReference>
<evidence type="ECO:0000256" key="5">
    <source>
        <dbReference type="ARBA" id="ARBA00022960"/>
    </source>
</evidence>
<feature type="transmembrane region" description="Helical" evidence="16">
    <location>
        <begin position="169"/>
        <end position="187"/>
    </location>
</feature>
<comment type="similarity">
    <text evidence="11">Belongs to the SEDS family. FtsW subfamily.</text>
</comment>
<dbReference type="InterPro" id="IPR001182">
    <property type="entry name" value="FtsW/RodA"/>
</dbReference>
<evidence type="ECO:0000256" key="9">
    <source>
        <dbReference type="ARBA" id="ARBA00032370"/>
    </source>
</evidence>
<evidence type="ECO:0000256" key="4">
    <source>
        <dbReference type="ARBA" id="ARBA00022692"/>
    </source>
</evidence>
<dbReference type="GO" id="GO:0008955">
    <property type="term" value="F:peptidoglycan glycosyltransferase activity"/>
    <property type="evidence" value="ECO:0007669"/>
    <property type="project" value="UniProtKB-EC"/>
</dbReference>
<feature type="transmembrane region" description="Helical" evidence="16">
    <location>
        <begin position="365"/>
        <end position="386"/>
    </location>
</feature>
<dbReference type="PANTHER" id="PTHR30474">
    <property type="entry name" value="CELL CYCLE PROTEIN"/>
    <property type="match status" value="1"/>
</dbReference>
<dbReference type="AlphaFoldDB" id="A0A9E2P297"/>
<feature type="transmembrane region" description="Helical" evidence="16">
    <location>
        <begin position="118"/>
        <end position="135"/>
    </location>
</feature>
<comment type="caution">
    <text evidence="17">The sequence shown here is derived from an EMBL/GenBank/DDBJ whole genome shotgun (WGS) entry which is preliminary data.</text>
</comment>
<keyword evidence="3" id="KW-0808">Transferase</keyword>
<feature type="transmembrane region" description="Helical" evidence="16">
    <location>
        <begin position="53"/>
        <end position="70"/>
    </location>
</feature>
<reference evidence="17" key="2">
    <citation type="submission" date="2021-04" db="EMBL/GenBank/DDBJ databases">
        <authorList>
            <person name="Gilroy R."/>
        </authorList>
    </citation>
    <scope>NUCLEOTIDE SEQUENCE</scope>
    <source>
        <strain evidence="17">G3-2149</strain>
    </source>
</reference>
<dbReference type="GO" id="GO:0008360">
    <property type="term" value="P:regulation of cell shape"/>
    <property type="evidence" value="ECO:0007669"/>
    <property type="project" value="UniProtKB-KW"/>
</dbReference>
<evidence type="ECO:0000256" key="6">
    <source>
        <dbReference type="ARBA" id="ARBA00022984"/>
    </source>
</evidence>
<evidence type="ECO:0000313" key="17">
    <source>
        <dbReference type="EMBL" id="MBU3854583.1"/>
    </source>
</evidence>
<keyword evidence="5" id="KW-0133">Cell shape</keyword>
<evidence type="ECO:0000256" key="1">
    <source>
        <dbReference type="ARBA" id="ARBA00004141"/>
    </source>
</evidence>
<dbReference type="PANTHER" id="PTHR30474:SF2">
    <property type="entry name" value="PEPTIDOGLYCAN GLYCOSYLTRANSFERASE FTSW-RELATED"/>
    <property type="match status" value="1"/>
</dbReference>
<dbReference type="Pfam" id="PF01098">
    <property type="entry name" value="FTSW_RODA_SPOVE"/>
    <property type="match status" value="1"/>
</dbReference>
<comment type="catalytic activity">
    <reaction evidence="15">
        <text>[GlcNAc-(1-&gt;4)-Mur2Ac(oyl-L-Ala-gamma-D-Glu-L-Lys-D-Ala-D-Ala)](n)-di-trans,octa-cis-undecaprenyl diphosphate + beta-D-GlcNAc-(1-&gt;4)-Mur2Ac(oyl-L-Ala-gamma-D-Glu-L-Lys-D-Ala-D-Ala)-di-trans,octa-cis-undecaprenyl diphosphate = [GlcNAc-(1-&gt;4)-Mur2Ac(oyl-L-Ala-gamma-D-Glu-L-Lys-D-Ala-D-Ala)](n+1)-di-trans,octa-cis-undecaprenyl diphosphate + di-trans,octa-cis-undecaprenyl diphosphate + H(+)</text>
        <dbReference type="Rhea" id="RHEA:23708"/>
        <dbReference type="Rhea" id="RHEA-COMP:9602"/>
        <dbReference type="Rhea" id="RHEA-COMP:9603"/>
        <dbReference type="ChEBI" id="CHEBI:15378"/>
        <dbReference type="ChEBI" id="CHEBI:58405"/>
        <dbReference type="ChEBI" id="CHEBI:60033"/>
        <dbReference type="ChEBI" id="CHEBI:78435"/>
        <dbReference type="EC" id="2.4.99.28"/>
    </reaction>
</comment>
<feature type="transmembrane region" description="Helical" evidence="16">
    <location>
        <begin position="328"/>
        <end position="353"/>
    </location>
</feature>
<gene>
    <name evidence="17" type="ORF">H9789_12365</name>
</gene>
<dbReference type="Proteomes" id="UP000823865">
    <property type="component" value="Unassembled WGS sequence"/>
</dbReference>
<evidence type="ECO:0000256" key="2">
    <source>
        <dbReference type="ARBA" id="ARBA00022676"/>
    </source>
</evidence>
<evidence type="ECO:0000256" key="3">
    <source>
        <dbReference type="ARBA" id="ARBA00022679"/>
    </source>
</evidence>
<evidence type="ECO:0000313" key="18">
    <source>
        <dbReference type="Proteomes" id="UP000823865"/>
    </source>
</evidence>
<evidence type="ECO:0000256" key="16">
    <source>
        <dbReference type="SAM" id="Phobius"/>
    </source>
</evidence>
<feature type="transmembrane region" description="Helical" evidence="16">
    <location>
        <begin position="194"/>
        <end position="212"/>
    </location>
</feature>
<feature type="transmembrane region" description="Helical" evidence="16">
    <location>
        <begin position="77"/>
        <end position="98"/>
    </location>
</feature>
<keyword evidence="8 16" id="KW-0472">Membrane</keyword>
<evidence type="ECO:0000256" key="8">
    <source>
        <dbReference type="ARBA" id="ARBA00023136"/>
    </source>
</evidence>
<protein>
    <recommendedName>
        <fullName evidence="12">Probable peptidoglycan glycosyltransferase FtsW</fullName>
        <ecNumber evidence="14">2.4.99.28</ecNumber>
    </recommendedName>
    <alternativeName>
        <fullName evidence="13">Cell division protein FtsW</fullName>
    </alternativeName>
    <alternativeName>
        <fullName evidence="10">Cell wall polymerase</fullName>
    </alternativeName>
    <alternativeName>
        <fullName evidence="9">Peptidoglycan polymerase</fullName>
    </alternativeName>
</protein>
<evidence type="ECO:0000256" key="12">
    <source>
        <dbReference type="ARBA" id="ARBA00041185"/>
    </source>
</evidence>
<evidence type="ECO:0000256" key="14">
    <source>
        <dbReference type="ARBA" id="ARBA00044770"/>
    </source>
</evidence>
<accession>A0A9E2P297</accession>
<keyword evidence="4 16" id="KW-0812">Transmembrane</keyword>
<evidence type="ECO:0000256" key="15">
    <source>
        <dbReference type="ARBA" id="ARBA00049902"/>
    </source>
</evidence>
<organism evidence="17 18">
    <name type="scientific">Candidatus Paraprevotella stercoravium</name>
    <dbReference type="NCBI Taxonomy" id="2838725"/>
    <lineage>
        <taxon>Bacteria</taxon>
        <taxon>Pseudomonadati</taxon>
        <taxon>Bacteroidota</taxon>
        <taxon>Bacteroidia</taxon>
        <taxon>Bacteroidales</taxon>
        <taxon>Prevotellaceae</taxon>
        <taxon>Paraprevotella</taxon>
    </lineage>
</organism>
<comment type="subcellular location">
    <subcellularLocation>
        <location evidence="1">Membrane</location>
        <topology evidence="1">Multi-pass membrane protein</topology>
    </subcellularLocation>
</comment>
<feature type="transmembrane region" description="Helical" evidence="16">
    <location>
        <begin position="12"/>
        <end position="33"/>
    </location>
</feature>
<reference evidence="17" key="1">
    <citation type="journal article" date="2021" name="PeerJ">
        <title>Extensive microbial diversity within the chicken gut microbiome revealed by metagenomics and culture.</title>
        <authorList>
            <person name="Gilroy R."/>
            <person name="Ravi A."/>
            <person name="Getino M."/>
            <person name="Pursley I."/>
            <person name="Horton D.L."/>
            <person name="Alikhan N.F."/>
            <person name="Baker D."/>
            <person name="Gharbi K."/>
            <person name="Hall N."/>
            <person name="Watson M."/>
            <person name="Adriaenssens E.M."/>
            <person name="Foster-Nyarko E."/>
            <person name="Jarju S."/>
            <person name="Secka A."/>
            <person name="Antonio M."/>
            <person name="Oren A."/>
            <person name="Chaudhuri R.R."/>
            <person name="La Ragione R."/>
            <person name="Hildebrand F."/>
            <person name="Pallen M.J."/>
        </authorList>
    </citation>
    <scope>NUCLEOTIDE SEQUENCE</scope>
    <source>
        <strain evidence="17">G3-2149</strain>
    </source>
</reference>
<dbReference type="GO" id="GO:0051301">
    <property type="term" value="P:cell division"/>
    <property type="evidence" value="ECO:0007669"/>
    <property type="project" value="InterPro"/>
</dbReference>
<keyword evidence="7 16" id="KW-1133">Transmembrane helix</keyword>
<proteinExistence type="inferred from homology"/>
<evidence type="ECO:0000256" key="7">
    <source>
        <dbReference type="ARBA" id="ARBA00022989"/>
    </source>
</evidence>
<dbReference type="EC" id="2.4.99.28" evidence="14"/>
<dbReference type="GO" id="GO:0015648">
    <property type="term" value="F:lipid-linked peptidoglycan transporter activity"/>
    <property type="evidence" value="ECO:0007669"/>
    <property type="project" value="TreeGrafter"/>
</dbReference>